<dbReference type="Pfam" id="PF12323">
    <property type="entry name" value="HTH_OrfB_IS605"/>
    <property type="match status" value="1"/>
</dbReference>
<proteinExistence type="predicted"/>
<dbReference type="InterPro" id="IPR021027">
    <property type="entry name" value="Transposase_put_HTH"/>
</dbReference>
<protein>
    <submittedName>
        <fullName evidence="2">Helix-turn-helix domain-containing protein</fullName>
    </submittedName>
</protein>
<name>A0A7V7V3R5_9BACI</name>
<evidence type="ECO:0000313" key="3">
    <source>
        <dbReference type="Proteomes" id="UP000470409"/>
    </source>
</evidence>
<dbReference type="AlphaFoldDB" id="A0A7V7V3R5"/>
<dbReference type="EMBL" id="WBPG01000026">
    <property type="protein sequence ID" value="KAB2441639.1"/>
    <property type="molecule type" value="Genomic_DNA"/>
</dbReference>
<sequence>MILAKKVRLIPTPEQEKVLRNHAGAARFAYNYCKRMSDRYYKLFGKSVSQLALQKRFTKIKKRKRFEWLKDINAQVPKQASKDFDTARK</sequence>
<organism evidence="2 3">
    <name type="scientific">Bacillus luti</name>
    <dbReference type="NCBI Taxonomy" id="2026191"/>
    <lineage>
        <taxon>Bacteria</taxon>
        <taxon>Bacillati</taxon>
        <taxon>Bacillota</taxon>
        <taxon>Bacilli</taxon>
        <taxon>Bacillales</taxon>
        <taxon>Bacillaceae</taxon>
        <taxon>Bacillus</taxon>
        <taxon>Bacillus cereus group</taxon>
    </lineage>
</organism>
<reference evidence="2 3" key="1">
    <citation type="submission" date="2019-10" db="EMBL/GenBank/DDBJ databases">
        <title>Bacillus from the desert of Cuatro Cinegas, Coahuila.</title>
        <authorList>
            <person name="Olmedo-Alvarez G."/>
            <person name="Saldana S."/>
            <person name="Barcelo D."/>
        </authorList>
    </citation>
    <scope>NUCLEOTIDE SEQUENCE [LARGE SCALE GENOMIC DNA]</scope>
    <source>
        <strain evidence="2 3">CH155b_5T</strain>
    </source>
</reference>
<feature type="domain" description="Transposase putative helix-turn-helix" evidence="1">
    <location>
        <begin position="1"/>
        <end position="45"/>
    </location>
</feature>
<comment type="caution">
    <text evidence="2">The sequence shown here is derived from an EMBL/GenBank/DDBJ whole genome shotgun (WGS) entry which is preliminary data.</text>
</comment>
<evidence type="ECO:0000313" key="2">
    <source>
        <dbReference type="EMBL" id="KAB2441639.1"/>
    </source>
</evidence>
<dbReference type="Proteomes" id="UP000470409">
    <property type="component" value="Unassembled WGS sequence"/>
</dbReference>
<accession>A0A7V7V3R5</accession>
<feature type="non-terminal residue" evidence="2">
    <location>
        <position position="89"/>
    </location>
</feature>
<dbReference type="RefSeq" id="WP_151627638.1">
    <property type="nucleotide sequence ID" value="NZ_WBPG01000026.1"/>
</dbReference>
<gene>
    <name evidence="2" type="ORF">F8163_18895</name>
</gene>
<evidence type="ECO:0000259" key="1">
    <source>
        <dbReference type="Pfam" id="PF12323"/>
    </source>
</evidence>